<organism evidence="1 2">
    <name type="scientific">Naganishia vaughanmartiniae</name>
    <dbReference type="NCBI Taxonomy" id="1424756"/>
    <lineage>
        <taxon>Eukaryota</taxon>
        <taxon>Fungi</taxon>
        <taxon>Dikarya</taxon>
        <taxon>Basidiomycota</taxon>
        <taxon>Agaricomycotina</taxon>
        <taxon>Tremellomycetes</taxon>
        <taxon>Filobasidiales</taxon>
        <taxon>Filobasidiaceae</taxon>
        <taxon>Naganishia</taxon>
    </lineage>
</organism>
<gene>
    <name evidence="1" type="ORF">QFC22_006714</name>
</gene>
<accession>A0ACC2WHP2</accession>
<evidence type="ECO:0000313" key="1">
    <source>
        <dbReference type="EMBL" id="KAJ9110596.1"/>
    </source>
</evidence>
<name>A0ACC2WHP2_9TREE</name>
<sequence length="793" mass="86989">MRLPFLQPKPAGPTNRHEDVIPEYTANIFDKITFGWVYPLLKTGYSRPLEENDVWHLDDNRLTKTLSDQLEHNFYTRCPPSRRPAHLGGVFRSSSLSSTPVQQPATETKTADSASSGRQEVNVDENVLTRATDDEGPRDIPDKASDARMHDVGLDSAGNVTGDPPGVREPTLLKEDLSFTKSPRTSGNLISANLASSDSLSQGHSSPHPSFIDRVNPWSTYRKLAKVDKGELAAEFDEQGHLRFYDSSLVVALWNTTWKRLVLAMLFKAGQSTLETTSSLVTKQLIAFITSSHAWDKLEEAERAAGSVKQPLSLGHGIGMAIGLATMQEVASLMGNHYYLQSFGCGFMMRSALINQIARKHLRLSPKSQLEFSNGALLTAISADASYAEWCFPLVVQAVVEPFAIVLGFILLILNLGPSALVGIAVLAVSAPFIALLTQGLVTTRQQQLKMVDRRVRLTTEILNAIRQIKLYAYENYFSKRVLDCRDQELARVRERMRIRATLQMVMTLLPTLAAVLSFMTYSLAGNELTTATIFASLQLFNVIQFPMQVLPTVFSFLSDGHVAIGRMSKILKAEETSCEFIVRSEQEHAIDVSGDFVFETVEASVHGDKQVASRNLTGEESEQNDVPELPIPMVPPQPLATNKQLGPFTLNDINLHIPRGSFVCILGHIGSGKSALLRALIGEMKQTRGTVTFGTSASLVTQLPWIQNASVKDNILFGQGLDEGRLERVIEACALSRDLGILSDGINTEIGERGTNLSGGQRSRIALARAAYSDAEVILMDDPLSAVDSHGE</sequence>
<keyword evidence="2" id="KW-1185">Reference proteome</keyword>
<comment type="caution">
    <text evidence="1">The sequence shown here is derived from an EMBL/GenBank/DDBJ whole genome shotgun (WGS) entry which is preliminary data.</text>
</comment>
<dbReference type="Proteomes" id="UP001243375">
    <property type="component" value="Unassembled WGS sequence"/>
</dbReference>
<protein>
    <submittedName>
        <fullName evidence="1">Uncharacterized protein</fullName>
    </submittedName>
</protein>
<proteinExistence type="predicted"/>
<reference evidence="1" key="1">
    <citation type="submission" date="2023-04" db="EMBL/GenBank/DDBJ databases">
        <title>Draft Genome sequencing of Naganishia species isolated from polar environments using Oxford Nanopore Technology.</title>
        <authorList>
            <person name="Leo P."/>
            <person name="Venkateswaran K."/>
        </authorList>
    </citation>
    <scope>NUCLEOTIDE SEQUENCE</scope>
    <source>
        <strain evidence="1">MNA-CCFEE 5425</strain>
    </source>
</reference>
<evidence type="ECO:0000313" key="2">
    <source>
        <dbReference type="Proteomes" id="UP001243375"/>
    </source>
</evidence>
<dbReference type="EMBL" id="JASBWU010000038">
    <property type="protein sequence ID" value="KAJ9110596.1"/>
    <property type="molecule type" value="Genomic_DNA"/>
</dbReference>